<protein>
    <submittedName>
        <fullName evidence="2">Uncharacterized protein</fullName>
    </submittedName>
</protein>
<sequence>MLNPLVNLQSLSRELLFSRSLFSRPLIHLFVNPFNFLIAIENSRSPRTRSIKLTSLRSRLGHEDQIDGHGSERDSEGDSLGRRQGSVGFSS</sequence>
<dbReference type="Gramene" id="PRQ54110">
    <property type="protein sequence ID" value="PRQ54110"/>
    <property type="gene ID" value="RchiOBHm_Chr2g0173931"/>
</dbReference>
<feature type="region of interest" description="Disordered" evidence="1">
    <location>
        <begin position="62"/>
        <end position="91"/>
    </location>
</feature>
<reference evidence="2 3" key="1">
    <citation type="journal article" date="2018" name="Nat. Genet.">
        <title>The Rosa genome provides new insights in the design of modern roses.</title>
        <authorList>
            <person name="Bendahmane M."/>
        </authorList>
    </citation>
    <scope>NUCLEOTIDE SEQUENCE [LARGE SCALE GENOMIC DNA]</scope>
    <source>
        <strain evidence="3">cv. Old Blush</strain>
    </source>
</reference>
<name>A0A2P6S603_ROSCH</name>
<gene>
    <name evidence="2" type="ORF">RchiOBHm_Chr2g0173931</name>
</gene>
<comment type="caution">
    <text evidence="2">The sequence shown here is derived from an EMBL/GenBank/DDBJ whole genome shotgun (WGS) entry which is preliminary data.</text>
</comment>
<dbReference type="Proteomes" id="UP000238479">
    <property type="component" value="Chromosome 2"/>
</dbReference>
<proteinExistence type="predicted"/>
<dbReference type="EMBL" id="PDCK01000040">
    <property type="protein sequence ID" value="PRQ54110.1"/>
    <property type="molecule type" value="Genomic_DNA"/>
</dbReference>
<dbReference type="AlphaFoldDB" id="A0A2P6S603"/>
<evidence type="ECO:0000313" key="3">
    <source>
        <dbReference type="Proteomes" id="UP000238479"/>
    </source>
</evidence>
<accession>A0A2P6S603</accession>
<organism evidence="2 3">
    <name type="scientific">Rosa chinensis</name>
    <name type="common">China rose</name>
    <dbReference type="NCBI Taxonomy" id="74649"/>
    <lineage>
        <taxon>Eukaryota</taxon>
        <taxon>Viridiplantae</taxon>
        <taxon>Streptophyta</taxon>
        <taxon>Embryophyta</taxon>
        <taxon>Tracheophyta</taxon>
        <taxon>Spermatophyta</taxon>
        <taxon>Magnoliopsida</taxon>
        <taxon>eudicotyledons</taxon>
        <taxon>Gunneridae</taxon>
        <taxon>Pentapetalae</taxon>
        <taxon>rosids</taxon>
        <taxon>fabids</taxon>
        <taxon>Rosales</taxon>
        <taxon>Rosaceae</taxon>
        <taxon>Rosoideae</taxon>
        <taxon>Rosoideae incertae sedis</taxon>
        <taxon>Rosa</taxon>
    </lineage>
</organism>
<feature type="compositionally biased region" description="Basic and acidic residues" evidence="1">
    <location>
        <begin position="62"/>
        <end position="81"/>
    </location>
</feature>
<keyword evidence="3" id="KW-1185">Reference proteome</keyword>
<evidence type="ECO:0000256" key="1">
    <source>
        <dbReference type="SAM" id="MobiDB-lite"/>
    </source>
</evidence>
<evidence type="ECO:0000313" key="2">
    <source>
        <dbReference type="EMBL" id="PRQ54110.1"/>
    </source>
</evidence>